<dbReference type="EMBL" id="GBXM01100499">
    <property type="protein sequence ID" value="JAH08078.1"/>
    <property type="molecule type" value="Transcribed_RNA"/>
</dbReference>
<evidence type="ECO:0000313" key="1">
    <source>
        <dbReference type="EMBL" id="JAH08078.1"/>
    </source>
</evidence>
<dbReference type="AlphaFoldDB" id="A0A0E9PW25"/>
<protein>
    <submittedName>
        <fullName evidence="1">Uncharacterized protein</fullName>
    </submittedName>
</protein>
<organism evidence="1">
    <name type="scientific">Anguilla anguilla</name>
    <name type="common">European freshwater eel</name>
    <name type="synonym">Muraena anguilla</name>
    <dbReference type="NCBI Taxonomy" id="7936"/>
    <lineage>
        <taxon>Eukaryota</taxon>
        <taxon>Metazoa</taxon>
        <taxon>Chordata</taxon>
        <taxon>Craniata</taxon>
        <taxon>Vertebrata</taxon>
        <taxon>Euteleostomi</taxon>
        <taxon>Actinopterygii</taxon>
        <taxon>Neopterygii</taxon>
        <taxon>Teleostei</taxon>
        <taxon>Anguilliformes</taxon>
        <taxon>Anguillidae</taxon>
        <taxon>Anguilla</taxon>
    </lineage>
</organism>
<reference evidence="1" key="1">
    <citation type="submission" date="2014-11" db="EMBL/GenBank/DDBJ databases">
        <authorList>
            <person name="Amaro Gonzalez C."/>
        </authorList>
    </citation>
    <scope>NUCLEOTIDE SEQUENCE</scope>
</reference>
<name>A0A0E9PW25_ANGAN</name>
<sequence>MSRRERYSLQLQSICILCSNSKCFDFSVFQSLGRTSNVIARPTSTENN</sequence>
<reference evidence="1" key="2">
    <citation type="journal article" date="2015" name="Fish Shellfish Immunol.">
        <title>Early steps in the European eel (Anguilla anguilla)-Vibrio vulnificus interaction in the gills: Role of the RtxA13 toxin.</title>
        <authorList>
            <person name="Callol A."/>
            <person name="Pajuelo D."/>
            <person name="Ebbesson L."/>
            <person name="Teles M."/>
            <person name="MacKenzie S."/>
            <person name="Amaro C."/>
        </authorList>
    </citation>
    <scope>NUCLEOTIDE SEQUENCE</scope>
</reference>
<proteinExistence type="predicted"/>
<accession>A0A0E9PW25</accession>